<protein>
    <submittedName>
        <fullName evidence="2">Uncharacterized protein</fullName>
    </submittedName>
</protein>
<dbReference type="RefSeq" id="WP_164004063.1">
    <property type="nucleotide sequence ID" value="NZ_JAAIKD010000002.1"/>
</dbReference>
<dbReference type="Proteomes" id="UP000478505">
    <property type="component" value="Unassembled WGS sequence"/>
</dbReference>
<keyword evidence="3" id="KW-1185">Reference proteome</keyword>
<evidence type="ECO:0000313" key="2">
    <source>
        <dbReference type="EMBL" id="NEV93341.1"/>
    </source>
</evidence>
<gene>
    <name evidence="2" type="ORF">G3567_04145</name>
</gene>
<sequence>MSTDLPNKVNAFLSIWNVVENEEKYKPLDSIDDPISLFENEDIQKSIDKTTENNDLTGISPLRE</sequence>
<evidence type="ECO:0000256" key="1">
    <source>
        <dbReference type="SAM" id="MobiDB-lite"/>
    </source>
</evidence>
<dbReference type="AlphaFoldDB" id="A0A6B3R693"/>
<proteinExistence type="predicted"/>
<feature type="compositionally biased region" description="Basic and acidic residues" evidence="1">
    <location>
        <begin position="43"/>
        <end position="52"/>
    </location>
</feature>
<accession>A0A6B3R693</accession>
<evidence type="ECO:0000313" key="3">
    <source>
        <dbReference type="Proteomes" id="UP000478505"/>
    </source>
</evidence>
<comment type="caution">
    <text evidence="2">The sequence shown here is derived from an EMBL/GenBank/DDBJ whole genome shotgun (WGS) entry which is preliminary data.</text>
</comment>
<name>A0A6B3R693_9FLAO</name>
<organism evidence="2 3">
    <name type="scientific">Psychroflexus aurantiacus</name>
    <dbReference type="NCBI Taxonomy" id="2709310"/>
    <lineage>
        <taxon>Bacteria</taxon>
        <taxon>Pseudomonadati</taxon>
        <taxon>Bacteroidota</taxon>
        <taxon>Flavobacteriia</taxon>
        <taxon>Flavobacteriales</taxon>
        <taxon>Flavobacteriaceae</taxon>
        <taxon>Psychroflexus</taxon>
    </lineage>
</organism>
<dbReference type="EMBL" id="JAAIKD010000002">
    <property type="protein sequence ID" value="NEV93341.1"/>
    <property type="molecule type" value="Genomic_DNA"/>
</dbReference>
<reference evidence="2 3" key="1">
    <citation type="submission" date="2020-02" db="EMBL/GenBank/DDBJ databases">
        <title>Flavobacteriaceae Psychroflexus bacterium YR1-1, complete genome.</title>
        <authorList>
            <person name="Li Y."/>
            <person name="Wu S."/>
        </authorList>
    </citation>
    <scope>NUCLEOTIDE SEQUENCE [LARGE SCALE GENOMIC DNA]</scope>
    <source>
        <strain evidence="2 3">YR1-1</strain>
    </source>
</reference>
<feature type="region of interest" description="Disordered" evidence="1">
    <location>
        <begin position="43"/>
        <end position="64"/>
    </location>
</feature>